<dbReference type="AlphaFoldDB" id="J1GYF2"/>
<name>J1GYF2_9ACTO</name>
<feature type="region of interest" description="Disordered" evidence="1">
    <location>
        <begin position="254"/>
        <end position="393"/>
    </location>
</feature>
<evidence type="ECO:0000313" key="3">
    <source>
        <dbReference type="EMBL" id="EJF37978.1"/>
    </source>
</evidence>
<feature type="compositionally biased region" description="Basic and acidic residues" evidence="1">
    <location>
        <begin position="325"/>
        <end position="334"/>
    </location>
</feature>
<feature type="region of interest" description="Disordered" evidence="1">
    <location>
        <begin position="156"/>
        <end position="236"/>
    </location>
</feature>
<accession>J1GYF2</accession>
<sequence>MALPDRPVGMVGQRHSYAASASEAPASLTPYALQGAFRGARPFDAERRQGSLLAAPAVKRKETSMSPRKKSLWQERGQTLTEHAGIGLVVVALLLVVAGGITVTSGDKIGQAVLCKISQHIHSVAGGSYECPLNGNPYAANPAAVPSYVSETSKSTSAGVTIPKLGPGDLKVDGSDNASIKKTRYMDGSGSRQYSKTTEVSASYDYSTSKHKAWKKRKANEAGKSSDDDSDSKGAPFDAEIQASIKGSINRTTTKTYKCDTPGHPTCRQHDKRNREVAQEHLDDQGLGRATSGDTEVKQKPDSTSTSWTAEAELEGGVSVSTEIGVKDPEDTKKGNKKGGKERRYDPKDAKEAAKEKVLNYGRVKAKASASASGKVGYTRTETHADGKTETSNRFAYKGEVNAELAGSAFGEDNGKNSTNGSYYGSYELTYDDDGELKTITFTNVKEHQEEGRGGKSESKTTTITTTLDVSGLSQEDRKIAEKYASRSFTNGALFVTESSFKPSKPSSDSFDNLLYRQGQTTRTVQEGEMITENGGWDFWVLRYKTQSTHGSQDTIKAQQLGRPGPDGERTFEDVE</sequence>
<evidence type="ECO:0000256" key="1">
    <source>
        <dbReference type="SAM" id="MobiDB-lite"/>
    </source>
</evidence>
<feature type="compositionally biased region" description="Basic and acidic residues" evidence="1">
    <location>
        <begin position="273"/>
        <end position="286"/>
    </location>
</feature>
<feature type="region of interest" description="Disordered" evidence="1">
    <location>
        <begin position="550"/>
        <end position="576"/>
    </location>
</feature>
<dbReference type="RefSeq" id="WP_008733205.1">
    <property type="nucleotide sequence ID" value="NZ_AKFT01000196.1"/>
</dbReference>
<keyword evidence="2" id="KW-0472">Membrane</keyword>
<dbReference type="EMBL" id="AKFT01000196">
    <property type="protein sequence ID" value="EJF37978.1"/>
    <property type="molecule type" value="Genomic_DNA"/>
</dbReference>
<feature type="compositionally biased region" description="Basic residues" evidence="1">
    <location>
        <begin position="209"/>
        <end position="218"/>
    </location>
</feature>
<evidence type="ECO:0000313" key="4">
    <source>
        <dbReference type="Proteomes" id="UP000002941"/>
    </source>
</evidence>
<reference evidence="3 4" key="1">
    <citation type="submission" date="2012-05" db="EMBL/GenBank/DDBJ databases">
        <authorList>
            <person name="Harkins D.M."/>
            <person name="Madupu R."/>
            <person name="Durkin A.S."/>
            <person name="Torralba M."/>
            <person name="Methe B."/>
            <person name="Sutton G.G."/>
            <person name="Nelson K.E."/>
        </authorList>
    </citation>
    <scope>NUCLEOTIDE SEQUENCE [LARGE SCALE GENOMIC DNA]</scope>
    <source>
        <strain evidence="3 4">F0489</strain>
    </source>
</reference>
<proteinExistence type="predicted"/>
<feature type="compositionally biased region" description="Basic and acidic residues" evidence="1">
    <location>
        <begin position="381"/>
        <end position="391"/>
    </location>
</feature>
<feature type="compositionally biased region" description="Polar residues" evidence="1">
    <location>
        <begin position="190"/>
        <end position="207"/>
    </location>
</feature>
<feature type="region of interest" description="Disordered" evidence="1">
    <location>
        <begin position="445"/>
        <end position="469"/>
    </location>
</feature>
<comment type="caution">
    <text evidence="3">The sequence shown here is derived from an EMBL/GenBank/DDBJ whole genome shotgun (WGS) entry which is preliminary data.</text>
</comment>
<feature type="compositionally biased region" description="Basic and acidic residues" evidence="1">
    <location>
        <begin position="342"/>
        <end position="358"/>
    </location>
</feature>
<feature type="compositionally biased region" description="Basic and acidic residues" evidence="1">
    <location>
        <begin position="445"/>
        <end position="459"/>
    </location>
</feature>
<dbReference type="Proteomes" id="UP000002941">
    <property type="component" value="Unassembled WGS sequence"/>
</dbReference>
<feature type="transmembrane region" description="Helical" evidence="2">
    <location>
        <begin position="84"/>
        <end position="103"/>
    </location>
</feature>
<feature type="compositionally biased region" description="Low complexity" evidence="1">
    <location>
        <begin position="367"/>
        <end position="377"/>
    </location>
</feature>
<organism evidence="3 4">
    <name type="scientific">Actinomyces massiliensis F0489</name>
    <dbReference type="NCBI Taxonomy" id="1125718"/>
    <lineage>
        <taxon>Bacteria</taxon>
        <taxon>Bacillati</taxon>
        <taxon>Actinomycetota</taxon>
        <taxon>Actinomycetes</taxon>
        <taxon>Actinomycetales</taxon>
        <taxon>Actinomycetaceae</taxon>
        <taxon>Actinomyces</taxon>
    </lineage>
</organism>
<keyword evidence="2" id="KW-0812">Transmembrane</keyword>
<protein>
    <submittedName>
        <fullName evidence="3">Uncharacterized protein</fullName>
    </submittedName>
</protein>
<dbReference type="PATRIC" id="fig|1125718.3.peg.2529"/>
<keyword evidence="4" id="KW-1185">Reference proteome</keyword>
<keyword evidence="2" id="KW-1133">Transmembrane helix</keyword>
<gene>
    <name evidence="3" type="ORF">HMPREF1318_1608</name>
</gene>
<evidence type="ECO:0000256" key="2">
    <source>
        <dbReference type="SAM" id="Phobius"/>
    </source>
</evidence>
<feature type="compositionally biased region" description="Basic and acidic residues" evidence="1">
    <location>
        <begin position="566"/>
        <end position="576"/>
    </location>
</feature>